<gene>
    <name evidence="1" type="ORF">MtrunA17_Chr7g0235661</name>
</gene>
<reference evidence="1" key="1">
    <citation type="journal article" date="2018" name="Nat. Plants">
        <title>Whole-genome landscape of Medicago truncatula symbiotic genes.</title>
        <authorList>
            <person name="Pecrix Y."/>
            <person name="Gamas P."/>
            <person name="Carrere S."/>
        </authorList>
    </citation>
    <scope>NUCLEOTIDE SEQUENCE</scope>
    <source>
        <tissue evidence="1">Leaves</tissue>
    </source>
</reference>
<organism evidence="1">
    <name type="scientific">Medicago truncatula</name>
    <name type="common">Barrel medic</name>
    <name type="synonym">Medicago tribuloides</name>
    <dbReference type="NCBI Taxonomy" id="3880"/>
    <lineage>
        <taxon>Eukaryota</taxon>
        <taxon>Viridiplantae</taxon>
        <taxon>Streptophyta</taxon>
        <taxon>Embryophyta</taxon>
        <taxon>Tracheophyta</taxon>
        <taxon>Spermatophyta</taxon>
        <taxon>Magnoliopsida</taxon>
        <taxon>eudicotyledons</taxon>
        <taxon>Gunneridae</taxon>
        <taxon>Pentapetalae</taxon>
        <taxon>rosids</taxon>
        <taxon>fabids</taxon>
        <taxon>Fabales</taxon>
        <taxon>Fabaceae</taxon>
        <taxon>Papilionoideae</taxon>
        <taxon>50 kb inversion clade</taxon>
        <taxon>NPAAA clade</taxon>
        <taxon>Hologalegina</taxon>
        <taxon>IRL clade</taxon>
        <taxon>Trifolieae</taxon>
        <taxon>Medicago</taxon>
    </lineage>
</organism>
<proteinExistence type="predicted"/>
<dbReference type="Gramene" id="rna40243">
    <property type="protein sequence ID" value="RHN45824.1"/>
    <property type="gene ID" value="gene40243"/>
</dbReference>
<protein>
    <submittedName>
        <fullName evidence="1">Uncharacterized protein</fullName>
    </submittedName>
</protein>
<evidence type="ECO:0000313" key="1">
    <source>
        <dbReference type="EMBL" id="RHN45824.1"/>
    </source>
</evidence>
<dbReference type="AlphaFoldDB" id="A0A396H285"/>
<accession>A0A396H285</accession>
<sequence length="154" mass="17683">MNCGVCVSGTINCLAIRYEFPLDCDYGSEWPFMTIDQFVIILLDLITETYHQLLPPRGFDNVPPMKEFEVEESWTQFLKISYESLPIDYDAVRGFVLFPLCLSEDGDALILVWDEAEQAIFYNLRANIGEKAKTTKEIQWFGANEYVESLVSTN</sequence>
<dbReference type="Proteomes" id="UP000265566">
    <property type="component" value="Chromosome 7"/>
</dbReference>
<comment type="caution">
    <text evidence="1">The sequence shown here is derived from an EMBL/GenBank/DDBJ whole genome shotgun (WGS) entry which is preliminary data.</text>
</comment>
<dbReference type="EMBL" id="PSQE01000007">
    <property type="protein sequence ID" value="RHN45824.1"/>
    <property type="molecule type" value="Genomic_DNA"/>
</dbReference>
<name>A0A396H285_MEDTR</name>